<dbReference type="InterPro" id="IPR050272">
    <property type="entry name" value="Isochorismatase-like_hydrls"/>
</dbReference>
<proteinExistence type="inferred from homology"/>
<comment type="similarity">
    <text evidence="1">Belongs to the isochorismatase family.</text>
</comment>
<evidence type="ECO:0000313" key="5">
    <source>
        <dbReference type="Proteomes" id="UP001590950"/>
    </source>
</evidence>
<dbReference type="PANTHER" id="PTHR43540:SF15">
    <property type="entry name" value="BLR5631 PROTEIN"/>
    <property type="match status" value="1"/>
</dbReference>
<dbReference type="PANTHER" id="PTHR43540">
    <property type="entry name" value="PEROXYUREIDOACRYLATE/UREIDOACRYLATE AMIDOHYDROLASE-RELATED"/>
    <property type="match status" value="1"/>
</dbReference>
<feature type="domain" description="Isochorismatase-like" evidence="3">
    <location>
        <begin position="21"/>
        <end position="176"/>
    </location>
</feature>
<dbReference type="Proteomes" id="UP001590950">
    <property type="component" value="Unassembled WGS sequence"/>
</dbReference>
<sequence>MLFRQGVTKADISQQQNEYDHGLLAISDVKASRAVIGDVLKKYRDAGGDIVHVLHDTPEGAPLFTPKTELAEEFSELSKGSEKEKVIHKQYPSSFNGTGLSDHLDKLGKKKVVLAGYMAHVCISGTSREGFERGYDMTVLSDGIGDRDIPGASAKQLVDTTLAELADVSATVISSKDL</sequence>
<reference evidence="4 5" key="1">
    <citation type="submission" date="2024-09" db="EMBL/GenBank/DDBJ databases">
        <title>Rethinking Asexuality: The Enigmatic Case of Functional Sexual Genes in Lepraria (Stereocaulaceae).</title>
        <authorList>
            <person name="Doellman M."/>
            <person name="Sun Y."/>
            <person name="Barcenas-Pena A."/>
            <person name="Lumbsch H.T."/>
            <person name="Grewe F."/>
        </authorList>
    </citation>
    <scope>NUCLEOTIDE SEQUENCE [LARGE SCALE GENOMIC DNA]</scope>
    <source>
        <strain evidence="4 5">Mercado 3170</strain>
    </source>
</reference>
<evidence type="ECO:0000313" key="4">
    <source>
        <dbReference type="EMBL" id="KAL2037080.1"/>
    </source>
</evidence>
<organism evidence="4 5">
    <name type="scientific">Stereocaulon virgatum</name>
    <dbReference type="NCBI Taxonomy" id="373712"/>
    <lineage>
        <taxon>Eukaryota</taxon>
        <taxon>Fungi</taxon>
        <taxon>Dikarya</taxon>
        <taxon>Ascomycota</taxon>
        <taxon>Pezizomycotina</taxon>
        <taxon>Lecanoromycetes</taxon>
        <taxon>OSLEUM clade</taxon>
        <taxon>Lecanoromycetidae</taxon>
        <taxon>Lecanorales</taxon>
        <taxon>Lecanorineae</taxon>
        <taxon>Stereocaulaceae</taxon>
        <taxon>Stereocaulon</taxon>
    </lineage>
</organism>
<dbReference type="InterPro" id="IPR036380">
    <property type="entry name" value="Isochorismatase-like_sf"/>
</dbReference>
<dbReference type="Pfam" id="PF00857">
    <property type="entry name" value="Isochorismatase"/>
    <property type="match status" value="1"/>
</dbReference>
<dbReference type="EMBL" id="JBEFKJ010000045">
    <property type="protein sequence ID" value="KAL2037080.1"/>
    <property type="molecule type" value="Genomic_DNA"/>
</dbReference>
<evidence type="ECO:0000256" key="1">
    <source>
        <dbReference type="ARBA" id="ARBA00006336"/>
    </source>
</evidence>
<dbReference type="InterPro" id="IPR000868">
    <property type="entry name" value="Isochorismatase-like_dom"/>
</dbReference>
<keyword evidence="2" id="KW-0378">Hydrolase</keyword>
<name>A0ABR3ZWG4_9LECA</name>
<gene>
    <name evidence="4" type="ORF">N7G274_010207</name>
</gene>
<dbReference type="Gene3D" id="3.40.50.850">
    <property type="entry name" value="Isochorismatase-like"/>
    <property type="match status" value="1"/>
</dbReference>
<keyword evidence="5" id="KW-1185">Reference proteome</keyword>
<dbReference type="SUPFAM" id="SSF52499">
    <property type="entry name" value="Isochorismatase-like hydrolases"/>
    <property type="match status" value="1"/>
</dbReference>
<evidence type="ECO:0000256" key="2">
    <source>
        <dbReference type="ARBA" id="ARBA00022801"/>
    </source>
</evidence>
<comment type="caution">
    <text evidence="4">The sequence shown here is derived from an EMBL/GenBank/DDBJ whole genome shotgun (WGS) entry which is preliminary data.</text>
</comment>
<protein>
    <recommendedName>
        <fullName evidence="3">Isochorismatase-like domain-containing protein</fullName>
    </recommendedName>
</protein>
<evidence type="ECO:0000259" key="3">
    <source>
        <dbReference type="Pfam" id="PF00857"/>
    </source>
</evidence>
<accession>A0ABR3ZWG4</accession>